<dbReference type="Pfam" id="PF26363">
    <property type="entry name" value="Phospholipase-like"/>
    <property type="match status" value="1"/>
</dbReference>
<evidence type="ECO:0000313" key="2">
    <source>
        <dbReference type="Proteomes" id="UP000626656"/>
    </source>
</evidence>
<evidence type="ECO:0000313" key="1">
    <source>
        <dbReference type="EMBL" id="CAB5508224.1"/>
    </source>
</evidence>
<dbReference type="Proteomes" id="UP000626656">
    <property type="component" value="Unassembled WGS sequence"/>
</dbReference>
<dbReference type="Gene3D" id="3.40.50.1820">
    <property type="entry name" value="alpha/beta hydrolase"/>
    <property type="match status" value="1"/>
</dbReference>
<gene>
    <name evidence="1" type="ORF">AZO1586I_2499</name>
</gene>
<organism evidence="1 2">
    <name type="scientific">Bathymodiolus thermophilus thioautotrophic gill symbiont</name>
    <dbReference type="NCBI Taxonomy" id="2360"/>
    <lineage>
        <taxon>Bacteria</taxon>
        <taxon>Pseudomonadati</taxon>
        <taxon>Pseudomonadota</taxon>
        <taxon>Gammaproteobacteria</taxon>
        <taxon>sulfur-oxidizing symbionts</taxon>
    </lineage>
</organism>
<protein>
    <recommendedName>
        <fullName evidence="3">Fungal lipase-like domain-containing protein</fullName>
    </recommendedName>
</protein>
<dbReference type="EMBL" id="CAHJWF010000563">
    <property type="protein sequence ID" value="CAB5508224.1"/>
    <property type="molecule type" value="Genomic_DNA"/>
</dbReference>
<proteinExistence type="predicted"/>
<evidence type="ECO:0008006" key="3">
    <source>
        <dbReference type="Google" id="ProtNLM"/>
    </source>
</evidence>
<name>A0ABN7GER7_9GAMM</name>
<dbReference type="RefSeq" id="WP_420481098.1">
    <property type="nucleotide sequence ID" value="NZ_CAHJWF010000563.1"/>
</dbReference>
<reference evidence="1 2" key="1">
    <citation type="submission" date="2020-05" db="EMBL/GenBank/DDBJ databases">
        <authorList>
            <person name="Petersen J."/>
            <person name="Sayavedra L."/>
        </authorList>
    </citation>
    <scope>NUCLEOTIDE SEQUENCE [LARGE SCALE GENOMIC DNA]</scope>
    <source>
        <strain evidence="1">B azoricus SOX ET2 1586I</strain>
    </source>
</reference>
<dbReference type="InterPro" id="IPR029058">
    <property type="entry name" value="AB_hydrolase_fold"/>
</dbReference>
<dbReference type="SUPFAM" id="SSF53474">
    <property type="entry name" value="alpha/beta-Hydrolases"/>
    <property type="match status" value="1"/>
</dbReference>
<comment type="caution">
    <text evidence="1">The sequence shown here is derived from an EMBL/GenBank/DDBJ whole genome shotgun (WGS) entry which is preliminary data.</text>
</comment>
<keyword evidence="2" id="KW-1185">Reference proteome</keyword>
<sequence>MPQNNNNSTTLLELALLAKDVYTKNAKDRGVNGWETTDDQIKSNFDSGLQIQNYQNDERPNHTVIAISGTNGLNDWDDNLSFVTGGLSEQFQQAMTHVAKTIDAAVKHSEDADAANQTFSVTGHSLGGGIAQVIAYTFGLNGVTLDAPGANAIISSKKYQAHLALLQQQYPDAFNNTGGTPDTGENFTNIVEQGSIVSSIGTHIGTKMEIDVVSDTDTVIGAVMMAVNPLIGLAIMAASLFGNHDIQPTIDHVRNNPDLNKLQLTDEKLEQLQCELGAIARESKNDNPIDTFTFDTSTQALDPWQ</sequence>
<accession>A0ABN7GER7</accession>
<feature type="non-terminal residue" evidence="1">
    <location>
        <position position="305"/>
    </location>
</feature>